<dbReference type="Proteomes" id="UP000029981">
    <property type="component" value="Chromosome 3"/>
</dbReference>
<evidence type="ECO:0000313" key="3">
    <source>
        <dbReference type="Proteomes" id="UP000029981"/>
    </source>
</evidence>
<organism evidence="2 3">
    <name type="scientific">Cucumis sativus</name>
    <name type="common">Cucumber</name>
    <dbReference type="NCBI Taxonomy" id="3659"/>
    <lineage>
        <taxon>Eukaryota</taxon>
        <taxon>Viridiplantae</taxon>
        <taxon>Streptophyta</taxon>
        <taxon>Embryophyta</taxon>
        <taxon>Tracheophyta</taxon>
        <taxon>Spermatophyta</taxon>
        <taxon>Magnoliopsida</taxon>
        <taxon>eudicotyledons</taxon>
        <taxon>Gunneridae</taxon>
        <taxon>Pentapetalae</taxon>
        <taxon>rosids</taxon>
        <taxon>fabids</taxon>
        <taxon>Cucurbitales</taxon>
        <taxon>Cucurbitaceae</taxon>
        <taxon>Benincaseae</taxon>
        <taxon>Cucumis</taxon>
    </lineage>
</organism>
<protein>
    <submittedName>
        <fullName evidence="2">Uncharacterized protein</fullName>
    </submittedName>
</protein>
<keyword evidence="3" id="KW-1185">Reference proteome</keyword>
<sequence length="72" mass="8473">MKEEKIWSGEREGESNGKKPNASSERNLTMQNSFLRSELQNQEIDYQEEQMEDDDDDADRSDSDWRKSTNNV</sequence>
<proteinExistence type="predicted"/>
<evidence type="ECO:0000313" key="2">
    <source>
        <dbReference type="EMBL" id="KGN59586.1"/>
    </source>
</evidence>
<feature type="compositionally biased region" description="Basic and acidic residues" evidence="1">
    <location>
        <begin position="60"/>
        <end position="72"/>
    </location>
</feature>
<feature type="compositionally biased region" description="Polar residues" evidence="1">
    <location>
        <begin position="21"/>
        <end position="44"/>
    </location>
</feature>
<dbReference type="Gramene" id="KGN59586">
    <property type="protein sequence ID" value="KGN59586"/>
    <property type="gene ID" value="Csa_3G827280"/>
</dbReference>
<reference evidence="2 3" key="2">
    <citation type="journal article" date="2009" name="PLoS ONE">
        <title>An integrated genetic and cytogenetic map of the cucumber genome.</title>
        <authorList>
            <person name="Ren Y."/>
            <person name="Zhang Z."/>
            <person name="Liu J."/>
            <person name="Staub J.E."/>
            <person name="Han Y."/>
            <person name="Cheng Z."/>
            <person name="Li X."/>
            <person name="Lu J."/>
            <person name="Miao H."/>
            <person name="Kang H."/>
            <person name="Xie B."/>
            <person name="Gu X."/>
            <person name="Wang X."/>
            <person name="Du Y."/>
            <person name="Jin W."/>
            <person name="Huang S."/>
        </authorList>
    </citation>
    <scope>NUCLEOTIDE SEQUENCE [LARGE SCALE GENOMIC DNA]</scope>
    <source>
        <strain evidence="3">cv. 9930</strain>
    </source>
</reference>
<reference evidence="2 3" key="3">
    <citation type="journal article" date="2010" name="BMC Genomics">
        <title>Transcriptome sequencing and comparative analysis of cucumber flowers with different sex types.</title>
        <authorList>
            <person name="Guo S."/>
            <person name="Zheng Y."/>
            <person name="Joung J.G."/>
            <person name="Liu S."/>
            <person name="Zhang Z."/>
            <person name="Crasta O.R."/>
            <person name="Sobral B.W."/>
            <person name="Xu Y."/>
            <person name="Huang S."/>
            <person name="Fei Z."/>
        </authorList>
    </citation>
    <scope>NUCLEOTIDE SEQUENCE [LARGE SCALE GENOMIC DNA]</scope>
    <source>
        <strain evidence="3">cv. 9930</strain>
    </source>
</reference>
<dbReference type="AlphaFoldDB" id="A0A0A0LHS5"/>
<gene>
    <name evidence="2" type="ORF">Csa_3G827280</name>
</gene>
<reference evidence="2 3" key="4">
    <citation type="journal article" date="2011" name="BMC Genomics">
        <title>RNA-Seq improves annotation of protein-coding genes in the cucumber genome.</title>
        <authorList>
            <person name="Li Z."/>
            <person name="Zhang Z."/>
            <person name="Yan P."/>
            <person name="Huang S."/>
            <person name="Fei Z."/>
            <person name="Lin K."/>
        </authorList>
    </citation>
    <scope>NUCLEOTIDE SEQUENCE [LARGE SCALE GENOMIC DNA]</scope>
    <source>
        <strain evidence="3">cv. 9930</strain>
    </source>
</reference>
<evidence type="ECO:0000256" key="1">
    <source>
        <dbReference type="SAM" id="MobiDB-lite"/>
    </source>
</evidence>
<feature type="compositionally biased region" description="Acidic residues" evidence="1">
    <location>
        <begin position="45"/>
        <end position="59"/>
    </location>
</feature>
<name>A0A0A0LHS5_CUCSA</name>
<reference evidence="2 3" key="1">
    <citation type="journal article" date="2009" name="Nat. Genet.">
        <title>The genome of the cucumber, Cucumis sativus L.</title>
        <authorList>
            <person name="Huang S."/>
            <person name="Li R."/>
            <person name="Zhang Z."/>
            <person name="Li L."/>
            <person name="Gu X."/>
            <person name="Fan W."/>
            <person name="Lucas W.J."/>
            <person name="Wang X."/>
            <person name="Xie B."/>
            <person name="Ni P."/>
            <person name="Ren Y."/>
            <person name="Zhu H."/>
            <person name="Li J."/>
            <person name="Lin K."/>
            <person name="Jin W."/>
            <person name="Fei Z."/>
            <person name="Li G."/>
            <person name="Staub J."/>
            <person name="Kilian A."/>
            <person name="van der Vossen E.A."/>
            <person name="Wu Y."/>
            <person name="Guo J."/>
            <person name="He J."/>
            <person name="Jia Z."/>
            <person name="Ren Y."/>
            <person name="Tian G."/>
            <person name="Lu Y."/>
            <person name="Ruan J."/>
            <person name="Qian W."/>
            <person name="Wang M."/>
            <person name="Huang Q."/>
            <person name="Li B."/>
            <person name="Xuan Z."/>
            <person name="Cao J."/>
            <person name="Asan"/>
            <person name="Wu Z."/>
            <person name="Zhang J."/>
            <person name="Cai Q."/>
            <person name="Bai Y."/>
            <person name="Zhao B."/>
            <person name="Han Y."/>
            <person name="Li Y."/>
            <person name="Li X."/>
            <person name="Wang S."/>
            <person name="Shi Q."/>
            <person name="Liu S."/>
            <person name="Cho W.K."/>
            <person name="Kim J.Y."/>
            <person name="Xu Y."/>
            <person name="Heller-Uszynska K."/>
            <person name="Miao H."/>
            <person name="Cheng Z."/>
            <person name="Zhang S."/>
            <person name="Wu J."/>
            <person name="Yang Y."/>
            <person name="Kang H."/>
            <person name="Li M."/>
            <person name="Liang H."/>
            <person name="Ren X."/>
            <person name="Shi Z."/>
            <person name="Wen M."/>
            <person name="Jian M."/>
            <person name="Yang H."/>
            <person name="Zhang G."/>
            <person name="Yang Z."/>
            <person name="Chen R."/>
            <person name="Liu S."/>
            <person name="Li J."/>
            <person name="Ma L."/>
            <person name="Liu H."/>
            <person name="Zhou Y."/>
            <person name="Zhao J."/>
            <person name="Fang X."/>
            <person name="Li G."/>
            <person name="Fang L."/>
            <person name="Li Y."/>
            <person name="Liu D."/>
            <person name="Zheng H."/>
            <person name="Zhang Y."/>
            <person name="Qin N."/>
            <person name="Li Z."/>
            <person name="Yang G."/>
            <person name="Yang S."/>
            <person name="Bolund L."/>
            <person name="Kristiansen K."/>
            <person name="Zheng H."/>
            <person name="Li S."/>
            <person name="Zhang X."/>
            <person name="Yang H."/>
            <person name="Wang J."/>
            <person name="Sun R."/>
            <person name="Zhang B."/>
            <person name="Jiang S."/>
            <person name="Wang J."/>
            <person name="Du Y."/>
            <person name="Li S."/>
        </authorList>
    </citation>
    <scope>NUCLEOTIDE SEQUENCE [LARGE SCALE GENOMIC DNA]</scope>
    <source>
        <strain evidence="3">cv. 9930</strain>
    </source>
</reference>
<feature type="region of interest" description="Disordered" evidence="1">
    <location>
        <begin position="1"/>
        <end position="72"/>
    </location>
</feature>
<dbReference type="EMBL" id="CM002924">
    <property type="protein sequence ID" value="KGN59586.1"/>
    <property type="molecule type" value="Genomic_DNA"/>
</dbReference>
<feature type="compositionally biased region" description="Basic and acidic residues" evidence="1">
    <location>
        <begin position="1"/>
        <end position="17"/>
    </location>
</feature>
<accession>A0A0A0LHS5</accession>